<evidence type="ECO:0000256" key="8">
    <source>
        <dbReference type="ARBA" id="ARBA00033017"/>
    </source>
</evidence>
<proteinExistence type="inferred from homology"/>
<evidence type="ECO:0000256" key="1">
    <source>
        <dbReference type="ARBA" id="ARBA00004123"/>
    </source>
</evidence>
<evidence type="ECO:0000256" key="9">
    <source>
        <dbReference type="ARBA" id="ARBA00037612"/>
    </source>
</evidence>
<dbReference type="HAMAP" id="MF_00408">
    <property type="entry name" value="TATA_bind_prot_arch"/>
    <property type="match status" value="1"/>
</dbReference>
<organism evidence="12 13">
    <name type="scientific">Daphnia galeata</name>
    <dbReference type="NCBI Taxonomy" id="27404"/>
    <lineage>
        <taxon>Eukaryota</taxon>
        <taxon>Metazoa</taxon>
        <taxon>Ecdysozoa</taxon>
        <taxon>Arthropoda</taxon>
        <taxon>Crustacea</taxon>
        <taxon>Branchiopoda</taxon>
        <taxon>Diplostraca</taxon>
        <taxon>Cladocera</taxon>
        <taxon>Anomopoda</taxon>
        <taxon>Daphniidae</taxon>
        <taxon>Daphnia</taxon>
    </lineage>
</organism>
<dbReference type="PANTHER" id="PTHR10126">
    <property type="entry name" value="TATA-BOX BINDING PROTEIN"/>
    <property type="match status" value="1"/>
</dbReference>
<dbReference type="SUPFAM" id="SSF55945">
    <property type="entry name" value="TATA-box binding protein-like"/>
    <property type="match status" value="2"/>
</dbReference>
<evidence type="ECO:0000256" key="2">
    <source>
        <dbReference type="ARBA" id="ARBA00005560"/>
    </source>
</evidence>
<dbReference type="Pfam" id="PF00352">
    <property type="entry name" value="TBP"/>
    <property type="match status" value="2"/>
</dbReference>
<keyword evidence="4" id="KW-0238">DNA-binding</keyword>
<dbReference type="GO" id="GO:0006352">
    <property type="term" value="P:DNA-templated transcription initiation"/>
    <property type="evidence" value="ECO:0007669"/>
    <property type="project" value="InterPro"/>
</dbReference>
<dbReference type="GO" id="GO:0042797">
    <property type="term" value="P:tRNA transcription by RNA polymerase III"/>
    <property type="evidence" value="ECO:0007669"/>
    <property type="project" value="UniProtKB-ARBA"/>
</dbReference>
<dbReference type="AlphaFoldDB" id="A0A8J2RLK0"/>
<dbReference type="InterPro" id="IPR033710">
    <property type="entry name" value="TBP_eukaryotic"/>
</dbReference>
<evidence type="ECO:0000256" key="6">
    <source>
        <dbReference type="ARBA" id="ARBA00023242"/>
    </source>
</evidence>
<keyword evidence="5" id="KW-0804">Transcription</keyword>
<dbReference type="InterPro" id="IPR000814">
    <property type="entry name" value="TBP"/>
</dbReference>
<dbReference type="FunFam" id="3.30.310.10:FF:000002">
    <property type="entry name" value="TATA-box-binding protein 2"/>
    <property type="match status" value="1"/>
</dbReference>
<evidence type="ECO:0000256" key="3">
    <source>
        <dbReference type="ARBA" id="ARBA00021962"/>
    </source>
</evidence>
<dbReference type="Gene3D" id="3.30.310.10">
    <property type="entry name" value="TATA-Binding Protein"/>
    <property type="match status" value="2"/>
</dbReference>
<evidence type="ECO:0000313" key="13">
    <source>
        <dbReference type="Proteomes" id="UP000789390"/>
    </source>
</evidence>
<evidence type="ECO:0000256" key="11">
    <source>
        <dbReference type="ARBA" id="ARBA00042691"/>
    </source>
</evidence>
<gene>
    <name evidence="12" type="ORF">DGAL_LOCUS7672</name>
</gene>
<keyword evidence="13" id="KW-1185">Reference proteome</keyword>
<dbReference type="PRINTS" id="PR00686">
    <property type="entry name" value="TIFACTORIID"/>
</dbReference>
<protein>
    <recommendedName>
        <fullName evidence="3">TATA-box-binding protein</fullName>
    </recommendedName>
    <alternativeName>
        <fullName evidence="7">TATA sequence-binding protein</fullName>
    </alternativeName>
    <alternativeName>
        <fullName evidence="10">TATA-binding factor</fullName>
    </alternativeName>
    <alternativeName>
        <fullName evidence="8">TATA-box factor</fullName>
    </alternativeName>
    <alternativeName>
        <fullName evidence="11">Transcription initiation factor TFIID TBP subunit</fullName>
    </alternativeName>
</protein>
<reference evidence="12" key="1">
    <citation type="submission" date="2021-11" db="EMBL/GenBank/DDBJ databases">
        <authorList>
            <person name="Schell T."/>
        </authorList>
    </citation>
    <scope>NUCLEOTIDE SEQUENCE</scope>
    <source>
        <strain evidence="12">M5</strain>
    </source>
</reference>
<evidence type="ECO:0000256" key="4">
    <source>
        <dbReference type="ARBA" id="ARBA00023125"/>
    </source>
</evidence>
<comment type="similarity">
    <text evidence="2">Belongs to the TBP family.</text>
</comment>
<dbReference type="OrthoDB" id="2127950at2759"/>
<dbReference type="GO" id="GO:0000978">
    <property type="term" value="F:RNA polymerase II cis-regulatory region sequence-specific DNA binding"/>
    <property type="evidence" value="ECO:0007669"/>
    <property type="project" value="UniProtKB-ARBA"/>
</dbReference>
<dbReference type="Proteomes" id="UP000789390">
    <property type="component" value="Unassembled WGS sequence"/>
</dbReference>
<keyword evidence="6" id="KW-0539">Nucleus</keyword>
<evidence type="ECO:0000313" key="12">
    <source>
        <dbReference type="EMBL" id="CAH0104755.1"/>
    </source>
</evidence>
<comment type="caution">
    <text evidence="12">The sequence shown here is derived from an EMBL/GenBank/DDBJ whole genome shotgun (WGS) entry which is preliminary data.</text>
</comment>
<dbReference type="GO" id="GO:0005634">
    <property type="term" value="C:nucleus"/>
    <property type="evidence" value="ECO:0007669"/>
    <property type="project" value="UniProtKB-SubCell"/>
</dbReference>
<dbReference type="InterPro" id="IPR012295">
    <property type="entry name" value="TBP_dom_sf"/>
</dbReference>
<dbReference type="FunFam" id="3.30.310.10:FF:000001">
    <property type="entry name" value="TATA-box-binding protein 2"/>
    <property type="match status" value="1"/>
</dbReference>
<comment type="function">
    <text evidence="9">General transcription factor that functions at the core of the DNA-binding multiprotein factor TFIID. Binding of TFIID to the TATA box is the initial transcriptional step of the pre-initiation complex (PIC), playing a role in the activation of eukaryotic genes transcribed by RNA polymerase II.</text>
</comment>
<sequence>MEPSPGFSIPSIGTPLNHLEEEDQQFLLPNSPIIPAIQRQQQQNAFVLPHQQISTSQNNVYSVQGFTPQHHIVPAPTSALQRALMSPAPNRRSNAVIVGSPISSQGTPEGGITGMFGPATVAPATPYTPASATSGIVPTLQNIVSTVNLGCKLDLKRIALHARNAEYNPKRFAAVIMRIREPRTTALIFSSGKMVCTGAKSEEESRLASRKYARIIQKLNFPARFTEFKIQNMVGSCDVKFPIRLEAISLAHGDRFCSYEAEIFPGLIYKMKQPKLVLLIFCSGKIVLTGAKVRQDIYDGFTNIYPILKNFKKK</sequence>
<comment type="subcellular location">
    <subcellularLocation>
        <location evidence="1">Nucleus</location>
    </subcellularLocation>
</comment>
<evidence type="ECO:0000256" key="7">
    <source>
        <dbReference type="ARBA" id="ARBA00030739"/>
    </source>
</evidence>
<dbReference type="CDD" id="cd04516">
    <property type="entry name" value="TBP_eukaryotes"/>
    <property type="match status" value="1"/>
</dbReference>
<dbReference type="EMBL" id="CAKKLH010000154">
    <property type="protein sequence ID" value="CAH0104755.1"/>
    <property type="molecule type" value="Genomic_DNA"/>
</dbReference>
<evidence type="ECO:0000256" key="5">
    <source>
        <dbReference type="ARBA" id="ARBA00023163"/>
    </source>
</evidence>
<dbReference type="GO" id="GO:0001092">
    <property type="term" value="F:TFIIA-class transcription factor complex binding"/>
    <property type="evidence" value="ECO:0007669"/>
    <property type="project" value="UniProtKB-ARBA"/>
</dbReference>
<accession>A0A8J2RLK0</accession>
<name>A0A8J2RLK0_9CRUS</name>
<evidence type="ECO:0000256" key="10">
    <source>
        <dbReference type="ARBA" id="ARBA00042653"/>
    </source>
</evidence>
<dbReference type="GO" id="GO:0000992">
    <property type="term" value="F:RNA polymerase III cis-regulatory region sequence-specific DNA binding"/>
    <property type="evidence" value="ECO:0007669"/>
    <property type="project" value="UniProtKB-ARBA"/>
</dbReference>